<proteinExistence type="predicted"/>
<evidence type="ECO:0000313" key="3">
    <source>
        <dbReference type="Proteomes" id="UP000218944"/>
    </source>
</evidence>
<dbReference type="Pfam" id="PF06013">
    <property type="entry name" value="WXG100"/>
    <property type="match status" value="1"/>
</dbReference>
<dbReference type="InterPro" id="IPR036689">
    <property type="entry name" value="ESAT-6-like_sf"/>
</dbReference>
<feature type="region of interest" description="Disordered" evidence="1">
    <location>
        <begin position="100"/>
        <end position="143"/>
    </location>
</feature>
<keyword evidence="3" id="KW-1185">Reference proteome</keyword>
<dbReference type="RefSeq" id="WP_095583635.1">
    <property type="nucleotide sequence ID" value="NZ_JAJQQQ010000003.1"/>
</dbReference>
<sequence length="143" mass="14784">MTSNQKVDDKAFKAFTDAMDLTTGHFSANLRKLANVIATLDGGSWKGDAHRAFRKAQMDLNDDHDRVRRLVDQVREAVVLTHRSTGATDAEIAATMKGVDTAGAPAGGGGGGQSVPTSGMNRSDFPAGGLLAGDQPATGSVSA</sequence>
<comment type="caution">
    <text evidence="2">The sequence shown here is derived from an EMBL/GenBank/DDBJ whole genome shotgun (WGS) entry which is preliminary data.</text>
</comment>
<dbReference type="EMBL" id="NSJV01000527">
    <property type="protein sequence ID" value="PAU45833.1"/>
    <property type="molecule type" value="Genomic_DNA"/>
</dbReference>
<dbReference type="InterPro" id="IPR010310">
    <property type="entry name" value="T7SS_ESAT-6-like"/>
</dbReference>
<dbReference type="SUPFAM" id="SSF140453">
    <property type="entry name" value="EsxAB dimer-like"/>
    <property type="match status" value="1"/>
</dbReference>
<dbReference type="Gene3D" id="1.10.287.1060">
    <property type="entry name" value="ESAT-6-like"/>
    <property type="match status" value="1"/>
</dbReference>
<organism evidence="2 3">
    <name type="scientific">Streptomyces albireticuli</name>
    <dbReference type="NCBI Taxonomy" id="1940"/>
    <lineage>
        <taxon>Bacteria</taxon>
        <taxon>Bacillati</taxon>
        <taxon>Actinomycetota</taxon>
        <taxon>Actinomycetes</taxon>
        <taxon>Kitasatosporales</taxon>
        <taxon>Streptomycetaceae</taxon>
        <taxon>Streptomyces</taxon>
    </lineage>
</organism>
<dbReference type="Proteomes" id="UP000218944">
    <property type="component" value="Unassembled WGS sequence"/>
</dbReference>
<evidence type="ECO:0000313" key="2">
    <source>
        <dbReference type="EMBL" id="PAU45833.1"/>
    </source>
</evidence>
<accession>A0A2A2D058</accession>
<dbReference type="AlphaFoldDB" id="A0A2A2D058"/>
<reference evidence="2 3" key="1">
    <citation type="submission" date="2017-08" db="EMBL/GenBank/DDBJ databases">
        <title>Genome sequence of Streptomyces albireticuli NRRL B-1670.</title>
        <authorList>
            <person name="Graham D.E."/>
            <person name="Mahan K.M."/>
            <person name="Klingeman D.M."/>
            <person name="Hettich R.L."/>
            <person name="Parry R.J."/>
            <person name="Spain J.C."/>
        </authorList>
    </citation>
    <scope>NUCLEOTIDE SEQUENCE [LARGE SCALE GENOMIC DNA]</scope>
    <source>
        <strain evidence="2 3">NRRL B-1670</strain>
    </source>
</reference>
<gene>
    <name evidence="2" type="ORF">CK936_27365</name>
</gene>
<protein>
    <recommendedName>
        <fullName evidence="4">WXG100 family type VII secretion target</fullName>
    </recommendedName>
</protein>
<name>A0A2A2D058_9ACTN</name>
<evidence type="ECO:0000256" key="1">
    <source>
        <dbReference type="SAM" id="MobiDB-lite"/>
    </source>
</evidence>
<evidence type="ECO:0008006" key="4">
    <source>
        <dbReference type="Google" id="ProtNLM"/>
    </source>
</evidence>